<dbReference type="Ensembl" id="ENSAPET00000031368.1">
    <property type="protein sequence ID" value="ENSAPEP00000030552.1"/>
    <property type="gene ID" value="ENSAPEG00000021726.1"/>
</dbReference>
<evidence type="ECO:0000313" key="5">
    <source>
        <dbReference type="Ensembl" id="ENSAPEP00000030552.1"/>
    </source>
</evidence>
<dbReference type="GO" id="GO:0008270">
    <property type="term" value="F:zinc ion binding"/>
    <property type="evidence" value="ECO:0007669"/>
    <property type="project" value="UniProtKB-UniRule"/>
</dbReference>
<keyword evidence="1 2" id="KW-0645">Protease</keyword>
<keyword evidence="1 2" id="KW-0862">Zinc</keyword>
<dbReference type="PANTHER" id="PTHR10127:SF870">
    <property type="entry name" value="METALLOENDOPEPTIDASE"/>
    <property type="match status" value="1"/>
</dbReference>
<dbReference type="SUPFAM" id="SSF55486">
    <property type="entry name" value="Metalloproteases ('zincins'), catalytic domain"/>
    <property type="match status" value="1"/>
</dbReference>
<dbReference type="Pfam" id="PF01400">
    <property type="entry name" value="Astacin"/>
    <property type="match status" value="1"/>
</dbReference>
<feature type="binding site" evidence="1">
    <location>
        <position position="159"/>
    </location>
    <ligand>
        <name>Zn(2+)</name>
        <dbReference type="ChEBI" id="CHEBI:29105"/>
        <note>catalytic</note>
    </ligand>
</feature>
<dbReference type="InterPro" id="IPR024079">
    <property type="entry name" value="MetalloPept_cat_dom_sf"/>
</dbReference>
<evidence type="ECO:0000256" key="3">
    <source>
        <dbReference type="SAM" id="MobiDB-lite"/>
    </source>
</evidence>
<dbReference type="STRING" id="161767.ENSAPEP00000030552"/>
<proteinExistence type="predicted"/>
<evidence type="ECO:0000313" key="6">
    <source>
        <dbReference type="Proteomes" id="UP000265080"/>
    </source>
</evidence>
<dbReference type="PROSITE" id="PS51864">
    <property type="entry name" value="ASTACIN"/>
    <property type="match status" value="1"/>
</dbReference>
<dbReference type="InterPro" id="IPR001506">
    <property type="entry name" value="Peptidase_M12A"/>
</dbReference>
<dbReference type="OMA" id="ATSIMHY"/>
<reference evidence="5 6" key="1">
    <citation type="submission" date="2018-03" db="EMBL/GenBank/DDBJ databases">
        <title>Finding Nemo's genes: A chromosome-scale reference assembly of the genome of the orange clownfish Amphiprion percula.</title>
        <authorList>
            <person name="Lehmann R."/>
        </authorList>
    </citation>
    <scope>NUCLEOTIDE SEQUENCE</scope>
</reference>
<evidence type="ECO:0000256" key="1">
    <source>
        <dbReference type="PROSITE-ProRule" id="PRU01211"/>
    </source>
</evidence>
<dbReference type="AlphaFoldDB" id="A0A3P8U5I0"/>
<keyword evidence="1 2" id="KW-0378">Hydrolase</keyword>
<dbReference type="GO" id="GO:0004222">
    <property type="term" value="F:metalloendopeptidase activity"/>
    <property type="evidence" value="ECO:0007669"/>
    <property type="project" value="UniProtKB-UniRule"/>
</dbReference>
<dbReference type="Gene3D" id="3.40.390.10">
    <property type="entry name" value="Collagenase (Catalytic Domain)"/>
    <property type="match status" value="1"/>
</dbReference>
<comment type="caution">
    <text evidence="1">Lacks conserved residue(s) required for the propagation of feature annotation.</text>
</comment>
<feature type="region of interest" description="Disordered" evidence="3">
    <location>
        <begin position="259"/>
        <end position="295"/>
    </location>
</feature>
<reference evidence="5" key="2">
    <citation type="submission" date="2025-08" db="UniProtKB">
        <authorList>
            <consortium name="Ensembl"/>
        </authorList>
    </citation>
    <scope>IDENTIFICATION</scope>
</reference>
<feature type="domain" description="Peptidase M12A" evidence="4">
    <location>
        <begin position="70"/>
        <end position="254"/>
    </location>
</feature>
<feature type="binding site" evidence="1">
    <location>
        <position position="165"/>
    </location>
    <ligand>
        <name>Zn(2+)</name>
        <dbReference type="ChEBI" id="CHEBI:29105"/>
        <note>catalytic</note>
    </ligand>
</feature>
<keyword evidence="6" id="KW-1185">Reference proteome</keyword>
<feature type="binding site" evidence="1">
    <location>
        <position position="155"/>
    </location>
    <ligand>
        <name>Zn(2+)</name>
        <dbReference type="ChEBI" id="CHEBI:29105"/>
        <note>catalytic</note>
    </ligand>
</feature>
<dbReference type="PRINTS" id="PR00480">
    <property type="entry name" value="ASTACIN"/>
</dbReference>
<keyword evidence="1 2" id="KW-0482">Metalloprotease</keyword>
<feature type="active site" evidence="1">
    <location>
        <position position="156"/>
    </location>
</feature>
<feature type="chain" id="PRO_5017855703" description="Metalloendopeptidase" evidence="2">
    <location>
        <begin position="21"/>
        <end position="319"/>
    </location>
</feature>
<dbReference type="CDD" id="cd04280">
    <property type="entry name" value="ZnMc_astacin_like"/>
    <property type="match status" value="1"/>
</dbReference>
<dbReference type="EC" id="3.4.24.-" evidence="2"/>
<protein>
    <recommendedName>
        <fullName evidence="2">Metalloendopeptidase</fullName>
        <ecNumber evidence="2">3.4.24.-</ecNumber>
    </recommendedName>
</protein>
<keyword evidence="2" id="KW-0732">Signal</keyword>
<evidence type="ECO:0000259" key="4">
    <source>
        <dbReference type="PROSITE" id="PS51864"/>
    </source>
</evidence>
<dbReference type="GO" id="GO:0006508">
    <property type="term" value="P:proteolysis"/>
    <property type="evidence" value="ECO:0007669"/>
    <property type="project" value="UniProtKB-KW"/>
</dbReference>
<name>A0A3P8U5I0_AMPPE</name>
<reference evidence="5" key="3">
    <citation type="submission" date="2025-09" db="UniProtKB">
        <authorList>
            <consortium name="Ensembl"/>
        </authorList>
    </citation>
    <scope>IDENTIFICATION</scope>
</reference>
<keyword evidence="1 2" id="KW-0479">Metal-binding</keyword>
<dbReference type="PANTHER" id="PTHR10127">
    <property type="entry name" value="DISCOIDIN, CUB, EGF, LAMININ , AND ZINC METALLOPROTEASE DOMAIN CONTAINING"/>
    <property type="match status" value="1"/>
</dbReference>
<sequence>MLQLLVVALLFTENLEPGSCSPRPDQKPDQDDWIRRAIHYMESNPETLQELMSKDFDLMEGDIVLSRDRNAVGSRWPTLRIPYVISSDLDGQTGDILAAMEMLSRHTCITFHKRTTETDYLFFRPSRGCASFVGYRGGQQPVFIGPHCIVGNIVHEVLHALGFHHEHTRTDRGQYITILSPNIMPGKERNFQMYDGETFNLPYDTASIMHYGSTFFSSNGLPTIVANKDVNGMGQRVKMTETDVKRVRELYSCDSLKHETETRKTDDNGNSSMADAVTSDLGTNRTNQSSSSSITVVPPVSLLQLTSTSRRRSNSTRPL</sequence>
<dbReference type="SMART" id="SM00235">
    <property type="entry name" value="ZnMc"/>
    <property type="match status" value="1"/>
</dbReference>
<dbReference type="InterPro" id="IPR034035">
    <property type="entry name" value="Astacin-like_dom"/>
</dbReference>
<comment type="cofactor">
    <cofactor evidence="1 2">
        <name>Zn(2+)</name>
        <dbReference type="ChEBI" id="CHEBI:29105"/>
    </cofactor>
    <text evidence="1 2">Binds 1 zinc ion per subunit.</text>
</comment>
<accession>A0A3P8U5I0</accession>
<organism evidence="5 6">
    <name type="scientific">Amphiprion percula</name>
    <name type="common">Orange clownfish</name>
    <name type="synonym">Lutjanus percula</name>
    <dbReference type="NCBI Taxonomy" id="161767"/>
    <lineage>
        <taxon>Eukaryota</taxon>
        <taxon>Metazoa</taxon>
        <taxon>Chordata</taxon>
        <taxon>Craniata</taxon>
        <taxon>Vertebrata</taxon>
        <taxon>Euteleostomi</taxon>
        <taxon>Actinopterygii</taxon>
        <taxon>Neopterygii</taxon>
        <taxon>Teleostei</taxon>
        <taxon>Neoteleostei</taxon>
        <taxon>Acanthomorphata</taxon>
        <taxon>Ovalentaria</taxon>
        <taxon>Pomacentridae</taxon>
        <taxon>Amphiprion</taxon>
    </lineage>
</organism>
<evidence type="ECO:0000256" key="2">
    <source>
        <dbReference type="RuleBase" id="RU361183"/>
    </source>
</evidence>
<dbReference type="GeneTree" id="ENSGT00940000154856"/>
<dbReference type="Proteomes" id="UP000265080">
    <property type="component" value="Chromosome 16"/>
</dbReference>
<dbReference type="InterPro" id="IPR006026">
    <property type="entry name" value="Peptidase_Metallo"/>
</dbReference>
<feature type="signal peptide" evidence="2">
    <location>
        <begin position="1"/>
        <end position="20"/>
    </location>
</feature>